<dbReference type="AlphaFoldDB" id="A0A2K3KYW6"/>
<proteinExistence type="predicted"/>
<dbReference type="STRING" id="57577.A0A2K3KYW6"/>
<sequence>MNKSSAQPSHFDDYGFDLHQDFSMFLEEAKEHGHESKLKSSSVYPEEGSKKPGSEKETKRKKSWKSLLTSWLKFDKKNKVQETSKSNNNPKSKVSEKKHGHVSGPVHNSYKGYDHGKQQKRPFSGPLMTSLFKPTKIEENEIPYMTLDEQNSSHPVRNYGPLYL</sequence>
<feature type="compositionally biased region" description="Basic and acidic residues" evidence="1">
    <location>
        <begin position="47"/>
        <end position="58"/>
    </location>
</feature>
<feature type="region of interest" description="Disordered" evidence="1">
    <location>
        <begin position="144"/>
        <end position="164"/>
    </location>
</feature>
<feature type="non-terminal residue" evidence="2">
    <location>
        <position position="164"/>
    </location>
</feature>
<evidence type="ECO:0000256" key="1">
    <source>
        <dbReference type="SAM" id="MobiDB-lite"/>
    </source>
</evidence>
<reference evidence="2 3" key="2">
    <citation type="journal article" date="2017" name="Front. Plant Sci.">
        <title>Gene Classification and Mining of Molecular Markers Useful in Red Clover (Trifolium pratense) Breeding.</title>
        <authorList>
            <person name="Istvanek J."/>
            <person name="Dluhosova J."/>
            <person name="Dluhos P."/>
            <person name="Patkova L."/>
            <person name="Nedelnik J."/>
            <person name="Repkova J."/>
        </authorList>
    </citation>
    <scope>NUCLEOTIDE SEQUENCE [LARGE SCALE GENOMIC DNA]</scope>
    <source>
        <strain evidence="3">cv. Tatra</strain>
        <tissue evidence="2">Young leaves</tissue>
    </source>
</reference>
<reference evidence="2 3" key="1">
    <citation type="journal article" date="2014" name="Am. J. Bot.">
        <title>Genome assembly and annotation for red clover (Trifolium pratense; Fabaceae).</title>
        <authorList>
            <person name="Istvanek J."/>
            <person name="Jaros M."/>
            <person name="Krenek A."/>
            <person name="Repkova J."/>
        </authorList>
    </citation>
    <scope>NUCLEOTIDE SEQUENCE [LARGE SCALE GENOMIC DNA]</scope>
    <source>
        <strain evidence="3">cv. Tatra</strain>
        <tissue evidence="2">Young leaves</tissue>
    </source>
</reference>
<gene>
    <name evidence="2" type="ORF">L195_g027352</name>
</gene>
<feature type="compositionally biased region" description="Basic and acidic residues" evidence="1">
    <location>
        <begin position="27"/>
        <end position="38"/>
    </location>
</feature>
<comment type="caution">
    <text evidence="2">The sequence shown here is derived from an EMBL/GenBank/DDBJ whole genome shotgun (WGS) entry which is preliminary data.</text>
</comment>
<dbReference type="PANTHER" id="PTHR35488:SF4">
    <property type="entry name" value="DUF4005 DOMAIN-CONTAINING PROTEIN"/>
    <property type="match status" value="1"/>
</dbReference>
<evidence type="ECO:0000313" key="2">
    <source>
        <dbReference type="EMBL" id="PNX71472.1"/>
    </source>
</evidence>
<feature type="region of interest" description="Disordered" evidence="1">
    <location>
        <begin position="27"/>
        <end position="63"/>
    </location>
</feature>
<protein>
    <submittedName>
        <fullName evidence="2">Uncharacterized protein</fullName>
    </submittedName>
</protein>
<dbReference type="Proteomes" id="UP000236291">
    <property type="component" value="Unassembled WGS sequence"/>
</dbReference>
<name>A0A2K3KYW6_TRIPR</name>
<feature type="region of interest" description="Disordered" evidence="1">
    <location>
        <begin position="76"/>
        <end position="129"/>
    </location>
</feature>
<organism evidence="2 3">
    <name type="scientific">Trifolium pratense</name>
    <name type="common">Red clover</name>
    <dbReference type="NCBI Taxonomy" id="57577"/>
    <lineage>
        <taxon>Eukaryota</taxon>
        <taxon>Viridiplantae</taxon>
        <taxon>Streptophyta</taxon>
        <taxon>Embryophyta</taxon>
        <taxon>Tracheophyta</taxon>
        <taxon>Spermatophyta</taxon>
        <taxon>Magnoliopsida</taxon>
        <taxon>eudicotyledons</taxon>
        <taxon>Gunneridae</taxon>
        <taxon>Pentapetalae</taxon>
        <taxon>rosids</taxon>
        <taxon>fabids</taxon>
        <taxon>Fabales</taxon>
        <taxon>Fabaceae</taxon>
        <taxon>Papilionoideae</taxon>
        <taxon>50 kb inversion clade</taxon>
        <taxon>NPAAA clade</taxon>
        <taxon>Hologalegina</taxon>
        <taxon>IRL clade</taxon>
        <taxon>Trifolieae</taxon>
        <taxon>Trifolium</taxon>
    </lineage>
</organism>
<dbReference type="PANTHER" id="PTHR35488">
    <property type="entry name" value="OS05G0358900 PROTEIN-RELATED"/>
    <property type="match status" value="1"/>
</dbReference>
<evidence type="ECO:0000313" key="3">
    <source>
        <dbReference type="Proteomes" id="UP000236291"/>
    </source>
</evidence>
<dbReference type="EMBL" id="ASHM01023362">
    <property type="protein sequence ID" value="PNX71472.1"/>
    <property type="molecule type" value="Genomic_DNA"/>
</dbReference>
<accession>A0A2K3KYW6</accession>